<protein>
    <submittedName>
        <fullName evidence="1">Uncharacterized protein</fullName>
    </submittedName>
</protein>
<sequence length="733" mass="85184">MVKINFPFFPLGSYSGWYCGQVAIQGESGLEIHLYTSTNKAIPPASPYVSFSEIDWNVLKTLCDEKADLISVKHHYLAYIPDRNENKIKKVYVLINFNLQPGEKLKGVKFSNDDSEGLILGSEKKITEFEQLLKRTGKIRIFEPGKKRELSNLRFSEIDVEKVKSYPLILNWPFYMTDKLLSKEKSWQGSLIFVKALLGSVVLEKKHKYKYVFKFFPTPSLSACYMQNDRKPVSPLVLPSVNIYDSGVLAIELDLKGVARDLYVYLKNSLIDAFKLLKNNEFELSFEPYPIRKHEGDTVPDRPRIEANSVLKTLVNSFLVAGPTISVKPSNDQVVRENDRSSESSNDIERDLRLYVKSKHPHRSYSYNIKIRVRDTVFNQMDMSSDDDKHYIELHRTFVHLNRTKFLIQLFVKLYNIGLRIRNPEKYDKIVLLLASYLGLLSDFIEEFMDERNISLSKEAVKLDIDLLAKRITVLLLEYGLHGVSHLLMQHISNKLKIKKSDLNEITVLLIPSQSKGFHQFDPARLCDAFNSLTYYINNVFDGYHYRLYGKQQTGLTGLILIADSNPYTAYSWRRSLESFDLYEFVSESVEFLNERDCYMRWKDRREKLKPTVNYVVAHLRHRDRVQGDLFEELLRMLGKLFNVEEGDTALETMYPPTSEFRRFLTYKENFAGRLLASHSIPREKQDKFSEELTKGLRYHIHALIEYLIPFCFDGCYNCVSVEKGCAVRNPLL</sequence>
<name>A0A7C2BKS5_9CREN</name>
<gene>
    <name evidence="1" type="ORF">ENP55_02155</name>
</gene>
<reference evidence="1" key="1">
    <citation type="journal article" date="2020" name="mSystems">
        <title>Genome- and Community-Level Interaction Insights into Carbon Utilization and Element Cycling Functions of Hydrothermarchaeota in Hydrothermal Sediment.</title>
        <authorList>
            <person name="Zhou Z."/>
            <person name="Liu Y."/>
            <person name="Xu W."/>
            <person name="Pan J."/>
            <person name="Luo Z.H."/>
            <person name="Li M."/>
        </authorList>
    </citation>
    <scope>NUCLEOTIDE SEQUENCE [LARGE SCALE GENOMIC DNA]</scope>
    <source>
        <strain evidence="1">SpSt-23</strain>
    </source>
</reference>
<proteinExistence type="predicted"/>
<organism evidence="1">
    <name type="scientific">Thermosphaera aggregans</name>
    <dbReference type="NCBI Taxonomy" id="54254"/>
    <lineage>
        <taxon>Archaea</taxon>
        <taxon>Thermoproteota</taxon>
        <taxon>Thermoprotei</taxon>
        <taxon>Desulfurococcales</taxon>
        <taxon>Desulfurococcaceae</taxon>
        <taxon>Thermosphaera</taxon>
    </lineage>
</organism>
<dbReference type="EMBL" id="DSJT01000008">
    <property type="protein sequence ID" value="HEF87108.1"/>
    <property type="molecule type" value="Genomic_DNA"/>
</dbReference>
<accession>A0A7C2BKS5</accession>
<dbReference type="AlphaFoldDB" id="A0A7C2BKS5"/>
<comment type="caution">
    <text evidence="1">The sequence shown here is derived from an EMBL/GenBank/DDBJ whole genome shotgun (WGS) entry which is preliminary data.</text>
</comment>
<evidence type="ECO:0000313" key="1">
    <source>
        <dbReference type="EMBL" id="HEF87108.1"/>
    </source>
</evidence>